<dbReference type="KEGG" id="tee:Tel_15755"/>
<dbReference type="STRING" id="1748243.Tel_15755"/>
<protein>
    <recommendedName>
        <fullName evidence="2">Putative gamma-glutamylcyclotransferase</fullName>
    </recommendedName>
</protein>
<dbReference type="InterPro" id="IPR013024">
    <property type="entry name" value="GGCT-like"/>
</dbReference>
<proteinExistence type="predicted"/>
<gene>
    <name evidence="4" type="ORF">Tel_15755</name>
</gene>
<evidence type="ECO:0000313" key="5">
    <source>
        <dbReference type="Proteomes" id="UP000055136"/>
    </source>
</evidence>
<dbReference type="CDD" id="cd06661">
    <property type="entry name" value="GGCT_like"/>
    <property type="match status" value="1"/>
</dbReference>
<sequence>MHVFTYGSLMFDPVWGAVVAGDYRNAVAEVRGFARRCIKGEIYPALVDADATDSVRGRIYFHIQTADLIRLDRFEGNDYRRATASVALLEGGDVEAQVYVFKDRYKGRLEARDWDVAWFEREGMARFLSGYRGFTRR</sequence>
<evidence type="ECO:0000259" key="3">
    <source>
        <dbReference type="Pfam" id="PF06094"/>
    </source>
</evidence>
<accession>A0A0S2TH66</accession>
<evidence type="ECO:0000256" key="1">
    <source>
        <dbReference type="ARBA" id="ARBA00022679"/>
    </source>
</evidence>
<dbReference type="EMBL" id="CP013099">
    <property type="protein sequence ID" value="ALP54485.1"/>
    <property type="molecule type" value="Genomic_DNA"/>
</dbReference>
<organism evidence="4 5">
    <name type="scientific">Candidatus Tenderia electrophaga</name>
    <dbReference type="NCBI Taxonomy" id="1748243"/>
    <lineage>
        <taxon>Bacteria</taxon>
        <taxon>Pseudomonadati</taxon>
        <taxon>Pseudomonadota</taxon>
        <taxon>Gammaproteobacteria</taxon>
        <taxon>Candidatus Tenderiales</taxon>
        <taxon>Candidatus Tenderiaceae</taxon>
        <taxon>Candidatus Tenderia</taxon>
    </lineage>
</organism>
<dbReference type="PANTHER" id="PTHR31544:SF2">
    <property type="entry name" value="AIG2-LIKE PROTEIN D"/>
    <property type="match status" value="1"/>
</dbReference>
<feature type="domain" description="Gamma-glutamylcyclotransferase AIG2-like" evidence="3">
    <location>
        <begin position="3"/>
        <end position="115"/>
    </location>
</feature>
<reference evidence="4" key="1">
    <citation type="submission" date="2015-10" db="EMBL/GenBank/DDBJ databases">
        <title>Description of Candidatus Tenderia electrophaga gen. nov, sp. nov., an Uncultivated Electroautotroph from a Biocathode Enrichment.</title>
        <authorList>
            <person name="Eddie B.J."/>
            <person name="Malanoski A.P."/>
            <person name="Wang Z."/>
            <person name="Hall R.J."/>
            <person name="Oh S.D."/>
            <person name="Heiner C."/>
            <person name="Lin B."/>
            <person name="Strycharz-Glaven S.M."/>
        </authorList>
    </citation>
    <scope>NUCLEOTIDE SEQUENCE [LARGE SCALE GENOMIC DNA]</scope>
    <source>
        <strain evidence="4">NRL1</strain>
    </source>
</reference>
<evidence type="ECO:0000256" key="2">
    <source>
        <dbReference type="ARBA" id="ARBA00030602"/>
    </source>
</evidence>
<dbReference type="InterPro" id="IPR036568">
    <property type="entry name" value="GGCT-like_sf"/>
</dbReference>
<name>A0A0S2TH66_9GAMM</name>
<dbReference type="SUPFAM" id="SSF110857">
    <property type="entry name" value="Gamma-glutamyl cyclotransferase-like"/>
    <property type="match status" value="1"/>
</dbReference>
<dbReference type="InterPro" id="IPR009288">
    <property type="entry name" value="AIG2-like_dom"/>
</dbReference>
<evidence type="ECO:0000313" key="4">
    <source>
        <dbReference type="EMBL" id="ALP54485.1"/>
    </source>
</evidence>
<dbReference type="Proteomes" id="UP000055136">
    <property type="component" value="Chromosome"/>
</dbReference>
<dbReference type="InterPro" id="IPR045038">
    <property type="entry name" value="AIG2-like"/>
</dbReference>
<keyword evidence="5" id="KW-1185">Reference proteome</keyword>
<dbReference type="AlphaFoldDB" id="A0A0S2TH66"/>
<keyword evidence="1" id="KW-0808">Transferase</keyword>
<dbReference type="PANTHER" id="PTHR31544">
    <property type="entry name" value="AIG2-LIKE PROTEIN D"/>
    <property type="match status" value="1"/>
</dbReference>
<dbReference type="GO" id="GO:0016740">
    <property type="term" value="F:transferase activity"/>
    <property type="evidence" value="ECO:0007669"/>
    <property type="project" value="UniProtKB-KW"/>
</dbReference>
<dbReference type="Gene3D" id="3.10.490.10">
    <property type="entry name" value="Gamma-glutamyl cyclotransferase-like"/>
    <property type="match status" value="1"/>
</dbReference>
<dbReference type="Pfam" id="PF06094">
    <property type="entry name" value="GGACT"/>
    <property type="match status" value="1"/>
</dbReference>